<dbReference type="RefSeq" id="WP_117537315.1">
    <property type="nucleotide sequence ID" value="NZ_JACOOY010000005.1"/>
</dbReference>
<sequence length="127" mass="15193">MKRKFLQCGMFGWCIEILYTGLRSLKKDNHTLTGHTSIWMFPIYGMACLFSPICRRIQHFPAFVRGCFYTVCIFFTEYTTGSLLRHFHACPWNYSHARFQIRGLIRLDYAPLWFFTGLFFEKILCRH</sequence>
<protein>
    <recommendedName>
        <fullName evidence="7">ABC transporter permease</fullName>
    </recommendedName>
</protein>
<comment type="subcellular location">
    <subcellularLocation>
        <location evidence="1">Membrane</location>
        <topology evidence="1">Multi-pass membrane protein</topology>
    </subcellularLocation>
</comment>
<keyword evidence="4" id="KW-0472">Membrane</keyword>
<evidence type="ECO:0000256" key="4">
    <source>
        <dbReference type="ARBA" id="ARBA00023136"/>
    </source>
</evidence>
<accession>A0ABR7ETK0</accession>
<name>A0ABR7ETK0_9FIRM</name>
<reference evidence="5 6" key="1">
    <citation type="submission" date="2020-08" db="EMBL/GenBank/DDBJ databases">
        <title>Genome public.</title>
        <authorList>
            <person name="Liu C."/>
            <person name="Sun Q."/>
        </authorList>
    </citation>
    <scope>NUCLEOTIDE SEQUENCE [LARGE SCALE GENOMIC DNA]</scope>
    <source>
        <strain evidence="5 6">NSJ-36</strain>
    </source>
</reference>
<keyword evidence="2" id="KW-0812">Transmembrane</keyword>
<evidence type="ECO:0000313" key="5">
    <source>
        <dbReference type="EMBL" id="MBC5664673.1"/>
    </source>
</evidence>
<proteinExistence type="predicted"/>
<dbReference type="Proteomes" id="UP000647235">
    <property type="component" value="Unassembled WGS sequence"/>
</dbReference>
<evidence type="ECO:0000313" key="6">
    <source>
        <dbReference type="Proteomes" id="UP000647235"/>
    </source>
</evidence>
<dbReference type="InterPro" id="IPR010540">
    <property type="entry name" value="CmpB_TMEM229"/>
</dbReference>
<dbReference type="Pfam" id="PF06541">
    <property type="entry name" value="ABC_trans_CmpB"/>
    <property type="match status" value="1"/>
</dbReference>
<evidence type="ECO:0000256" key="3">
    <source>
        <dbReference type="ARBA" id="ARBA00022989"/>
    </source>
</evidence>
<keyword evidence="3" id="KW-1133">Transmembrane helix</keyword>
<evidence type="ECO:0000256" key="2">
    <source>
        <dbReference type="ARBA" id="ARBA00022692"/>
    </source>
</evidence>
<dbReference type="PANTHER" id="PTHR31746">
    <property type="entry name" value="TRANSMEMBRANE PROTEIN 229 FAMILY MEMBER"/>
    <property type="match status" value="1"/>
</dbReference>
<evidence type="ECO:0000256" key="1">
    <source>
        <dbReference type="ARBA" id="ARBA00004141"/>
    </source>
</evidence>
<dbReference type="EMBL" id="JACOOY010000005">
    <property type="protein sequence ID" value="MBC5664673.1"/>
    <property type="molecule type" value="Genomic_DNA"/>
</dbReference>
<comment type="caution">
    <text evidence="5">The sequence shown here is derived from an EMBL/GenBank/DDBJ whole genome shotgun (WGS) entry which is preliminary data.</text>
</comment>
<keyword evidence="6" id="KW-1185">Reference proteome</keyword>
<evidence type="ECO:0008006" key="7">
    <source>
        <dbReference type="Google" id="ProtNLM"/>
    </source>
</evidence>
<organism evidence="5 6">
    <name type="scientific">Dorea hominis</name>
    <dbReference type="NCBI Taxonomy" id="2763040"/>
    <lineage>
        <taxon>Bacteria</taxon>
        <taxon>Bacillati</taxon>
        <taxon>Bacillota</taxon>
        <taxon>Clostridia</taxon>
        <taxon>Lachnospirales</taxon>
        <taxon>Lachnospiraceae</taxon>
        <taxon>Dorea</taxon>
    </lineage>
</organism>
<dbReference type="PANTHER" id="PTHR31746:SF2">
    <property type="entry name" value="TRANSMEMBRANE PROTEIN 229A"/>
    <property type="match status" value="1"/>
</dbReference>
<gene>
    <name evidence="5" type="ORF">H8S07_05190</name>
</gene>